<dbReference type="EMBL" id="JAGYWB010000009">
    <property type="protein sequence ID" value="KAI0512016.1"/>
    <property type="molecule type" value="Genomic_DNA"/>
</dbReference>
<sequence length="93" mass="10461">MAVAAKIDINTTSYYRKDPPFFVSLPALCPKFSERQKENSFISVAKSFSKKSGRRKLNISWKGGDVLDRSPSIHFSALPFIKKPQLSLLLLDS</sequence>
<dbReference type="Proteomes" id="UP000829196">
    <property type="component" value="Unassembled WGS sequence"/>
</dbReference>
<name>A0A8T3BG49_DENNO</name>
<evidence type="ECO:0000313" key="1">
    <source>
        <dbReference type="EMBL" id="KAI0512016.1"/>
    </source>
</evidence>
<organism evidence="1 2">
    <name type="scientific">Dendrobium nobile</name>
    <name type="common">Orchid</name>
    <dbReference type="NCBI Taxonomy" id="94219"/>
    <lineage>
        <taxon>Eukaryota</taxon>
        <taxon>Viridiplantae</taxon>
        <taxon>Streptophyta</taxon>
        <taxon>Embryophyta</taxon>
        <taxon>Tracheophyta</taxon>
        <taxon>Spermatophyta</taxon>
        <taxon>Magnoliopsida</taxon>
        <taxon>Liliopsida</taxon>
        <taxon>Asparagales</taxon>
        <taxon>Orchidaceae</taxon>
        <taxon>Epidendroideae</taxon>
        <taxon>Malaxideae</taxon>
        <taxon>Dendrobiinae</taxon>
        <taxon>Dendrobium</taxon>
    </lineage>
</organism>
<gene>
    <name evidence="1" type="ORF">KFK09_012650</name>
</gene>
<keyword evidence="2" id="KW-1185">Reference proteome</keyword>
<dbReference type="AlphaFoldDB" id="A0A8T3BG49"/>
<reference evidence="1" key="1">
    <citation type="journal article" date="2022" name="Front. Genet.">
        <title>Chromosome-Scale Assembly of the Dendrobium nobile Genome Provides Insights Into the Molecular Mechanism of the Biosynthesis of the Medicinal Active Ingredient of Dendrobium.</title>
        <authorList>
            <person name="Xu Q."/>
            <person name="Niu S.-C."/>
            <person name="Li K.-L."/>
            <person name="Zheng P.-J."/>
            <person name="Zhang X.-J."/>
            <person name="Jia Y."/>
            <person name="Liu Y."/>
            <person name="Niu Y.-X."/>
            <person name="Yu L.-H."/>
            <person name="Chen D.-F."/>
            <person name="Zhang G.-Q."/>
        </authorList>
    </citation>
    <scope>NUCLEOTIDE SEQUENCE</scope>
    <source>
        <tissue evidence="1">Leaf</tissue>
    </source>
</reference>
<protein>
    <submittedName>
        <fullName evidence="1">Uncharacterized protein</fullName>
    </submittedName>
</protein>
<proteinExistence type="predicted"/>
<evidence type="ECO:0000313" key="2">
    <source>
        <dbReference type="Proteomes" id="UP000829196"/>
    </source>
</evidence>
<comment type="caution">
    <text evidence="1">The sequence shown here is derived from an EMBL/GenBank/DDBJ whole genome shotgun (WGS) entry which is preliminary data.</text>
</comment>
<accession>A0A8T3BG49</accession>